<name>A0A9P6YBC8_RHIOR</name>
<dbReference type="Proteomes" id="UP000717996">
    <property type="component" value="Unassembled WGS sequence"/>
</dbReference>
<dbReference type="OrthoDB" id="2280160at2759"/>
<evidence type="ECO:0000313" key="1">
    <source>
        <dbReference type="EMBL" id="KAG1544131.1"/>
    </source>
</evidence>
<reference evidence="1" key="1">
    <citation type="journal article" date="2020" name="Microb. Genom.">
        <title>Genetic diversity of clinical and environmental Mucorales isolates obtained from an investigation of mucormycosis cases among solid organ transplant recipients.</title>
        <authorList>
            <person name="Nguyen M.H."/>
            <person name="Kaul D."/>
            <person name="Muto C."/>
            <person name="Cheng S.J."/>
            <person name="Richter R.A."/>
            <person name="Bruno V.M."/>
            <person name="Liu G."/>
            <person name="Beyhan S."/>
            <person name="Sundermann A.J."/>
            <person name="Mounaud S."/>
            <person name="Pasculle A.W."/>
            <person name="Nierman W.C."/>
            <person name="Driscoll E."/>
            <person name="Cumbie R."/>
            <person name="Clancy C.J."/>
            <person name="Dupont C.L."/>
        </authorList>
    </citation>
    <scope>NUCLEOTIDE SEQUENCE</scope>
    <source>
        <strain evidence="1">GL16</strain>
    </source>
</reference>
<evidence type="ECO:0000313" key="2">
    <source>
        <dbReference type="Proteomes" id="UP000717996"/>
    </source>
</evidence>
<gene>
    <name evidence="1" type="ORF">G6F51_006251</name>
</gene>
<accession>A0A9P6YBC8</accession>
<comment type="caution">
    <text evidence="1">The sequence shown here is derived from an EMBL/GenBank/DDBJ whole genome shotgun (WGS) entry which is preliminary data.</text>
</comment>
<dbReference type="EMBL" id="JAANIT010000833">
    <property type="protein sequence ID" value="KAG1544131.1"/>
    <property type="molecule type" value="Genomic_DNA"/>
</dbReference>
<dbReference type="AlphaFoldDB" id="A0A9P6YBC8"/>
<organism evidence="1 2">
    <name type="scientific">Rhizopus oryzae</name>
    <name type="common">Mucormycosis agent</name>
    <name type="synonym">Rhizopus arrhizus var. delemar</name>
    <dbReference type="NCBI Taxonomy" id="64495"/>
    <lineage>
        <taxon>Eukaryota</taxon>
        <taxon>Fungi</taxon>
        <taxon>Fungi incertae sedis</taxon>
        <taxon>Mucoromycota</taxon>
        <taxon>Mucoromycotina</taxon>
        <taxon>Mucoromycetes</taxon>
        <taxon>Mucorales</taxon>
        <taxon>Mucorineae</taxon>
        <taxon>Rhizopodaceae</taxon>
        <taxon>Rhizopus</taxon>
    </lineage>
</organism>
<protein>
    <submittedName>
        <fullName evidence="1">Uncharacterized protein</fullName>
    </submittedName>
</protein>
<proteinExistence type="predicted"/>
<sequence length="331" mass="38699">MYRYDQPSPGLSISQTDLSLKRSQHFEDEESASFSWHSADKKRKSNYIDAYTSSCYSKTDFGDKDDKYPQWMINNLNMTKVLKEYRQITENGTQMGKHLSDIRILSLSYIFLISEKKHCSLSRLLPEQQLAVMKALNLKQYLEFMEDDVLIACRKIQKSLYNEDMDEEEREVAIDLINNSSNSRHIKTAVKIAKDIIPHIFSNKFLNRQEGEANQIIELLRLFLIHCWTSRLTGVKLTYHLLPTRLHSSSESMIPDYVLFSEPYSSITFDLCFVEVKRKGKHYKGNYESDLVKLDHVATAFKMDLKYNCQYRMVKISEFNFIGTTPDDILL</sequence>